<protein>
    <submittedName>
        <fullName evidence="2">Uncharacterized protein</fullName>
    </submittedName>
</protein>
<feature type="coiled-coil region" evidence="1">
    <location>
        <begin position="87"/>
        <end position="128"/>
    </location>
</feature>
<reference evidence="3" key="1">
    <citation type="journal article" date="2023" name="Commun. Biol.">
        <title>Genome analysis of Parmales, the sister group of diatoms, reveals the evolutionary specialization of diatoms from phago-mixotrophs to photoautotrophs.</title>
        <authorList>
            <person name="Ban H."/>
            <person name="Sato S."/>
            <person name="Yoshikawa S."/>
            <person name="Yamada K."/>
            <person name="Nakamura Y."/>
            <person name="Ichinomiya M."/>
            <person name="Sato N."/>
            <person name="Blanc-Mathieu R."/>
            <person name="Endo H."/>
            <person name="Kuwata A."/>
            <person name="Ogata H."/>
        </authorList>
    </citation>
    <scope>NUCLEOTIDE SEQUENCE [LARGE SCALE GENOMIC DNA]</scope>
</reference>
<feature type="coiled-coil region" evidence="1">
    <location>
        <begin position="218"/>
        <end position="252"/>
    </location>
</feature>
<organism evidence="2 3">
    <name type="scientific">Triparma columacea</name>
    <dbReference type="NCBI Taxonomy" id="722753"/>
    <lineage>
        <taxon>Eukaryota</taxon>
        <taxon>Sar</taxon>
        <taxon>Stramenopiles</taxon>
        <taxon>Ochrophyta</taxon>
        <taxon>Bolidophyceae</taxon>
        <taxon>Parmales</taxon>
        <taxon>Triparmaceae</taxon>
        <taxon>Triparma</taxon>
    </lineage>
</organism>
<name>A0A9W7GC64_9STRA</name>
<gene>
    <name evidence="2" type="ORF">TrCOL_g134</name>
</gene>
<evidence type="ECO:0000313" key="2">
    <source>
        <dbReference type="EMBL" id="GMI39691.1"/>
    </source>
</evidence>
<keyword evidence="1" id="KW-0175">Coiled coil</keyword>
<evidence type="ECO:0000256" key="1">
    <source>
        <dbReference type="SAM" id="Coils"/>
    </source>
</evidence>
<dbReference type="EMBL" id="BRYA01000108">
    <property type="protein sequence ID" value="GMI39691.1"/>
    <property type="molecule type" value="Genomic_DNA"/>
</dbReference>
<comment type="caution">
    <text evidence="2">The sequence shown here is derived from an EMBL/GenBank/DDBJ whole genome shotgun (WGS) entry which is preliminary data.</text>
</comment>
<dbReference type="OrthoDB" id="10539170at2759"/>
<accession>A0A9W7GC64</accession>
<dbReference type="Proteomes" id="UP001165065">
    <property type="component" value="Unassembled WGS sequence"/>
</dbReference>
<sequence length="364" mass="41518">MDRDDDDDDCVSTTSTTNLDVLNYDKLNTTLTSLHSQLESEKAERRRVAQEVTRLQSCLTSAQGEGLASKELVTQLGAKLLALKVGSEITKKRRGELEDELEGADEEKRRLERERVEFESRLAEAGESLDRSRKSEEVAEHFKGHIASRQMRILKELNDRNKVDQSFEEEARGQGWAKEVEGELEVEETVEGKGVAVARLRAKNKKLKEIIIRVGGEKRDLEETLGGERGRVRELEERVAELEKLVEGKGREMVEKLDTLDTSWSAKVSGLEAELSKEKVARKEEVDGLRGVVVTMEEEYEGLKGDIRDMEEGWGLERERLGKEREELEQGLIMSKTETANLYMEIDELGQRCRILERERGERK</sequence>
<keyword evidence="3" id="KW-1185">Reference proteome</keyword>
<dbReference type="AlphaFoldDB" id="A0A9W7GC64"/>
<proteinExistence type="predicted"/>
<evidence type="ECO:0000313" key="3">
    <source>
        <dbReference type="Proteomes" id="UP001165065"/>
    </source>
</evidence>